<dbReference type="InterPro" id="IPR026847">
    <property type="entry name" value="VPS13"/>
</dbReference>
<feature type="non-terminal residue" evidence="2">
    <location>
        <position position="1"/>
    </location>
</feature>
<dbReference type="EMBL" id="JAVXUO010003187">
    <property type="protein sequence ID" value="KAK2965724.1"/>
    <property type="molecule type" value="Genomic_DNA"/>
</dbReference>
<comment type="caution">
    <text evidence="2">The sequence shown here is derived from an EMBL/GenBank/DDBJ whole genome shotgun (WGS) entry which is preliminary data.</text>
</comment>
<dbReference type="GO" id="GO:0006623">
    <property type="term" value="P:protein targeting to vacuole"/>
    <property type="evidence" value="ECO:0007669"/>
    <property type="project" value="TreeGrafter"/>
</dbReference>
<proteinExistence type="predicted"/>
<evidence type="ECO:0000259" key="1">
    <source>
        <dbReference type="Pfam" id="PF25037"/>
    </source>
</evidence>
<gene>
    <name evidence="2" type="ORF">RJ640_025450</name>
</gene>
<dbReference type="GO" id="GO:0045053">
    <property type="term" value="P:protein retention in Golgi apparatus"/>
    <property type="evidence" value="ECO:0007669"/>
    <property type="project" value="TreeGrafter"/>
</dbReference>
<dbReference type="PANTHER" id="PTHR16166:SF143">
    <property type="entry name" value="PROTEIN SORTING-ASSOCIATED PROTEIN, PUTATIVE (DUF1162)-RELATED"/>
    <property type="match status" value="1"/>
</dbReference>
<accession>A0AA88QIM5</accession>
<protein>
    <recommendedName>
        <fullName evidence="1">Intermembrane lipid transfer protein VPS13-like C-terminal domain-containing protein</fullName>
    </recommendedName>
</protein>
<sequence>MIGSLPSCPLSWTLAFDGVDRKVDDMVMLDSLKQPNADVSIRDEKVVGSPHGNYGTNLILLSDDDTGFMPYRIDNFSRERLRIYQQRCETLESVVHSYTTCPYAWDEPCYPHRLTVEVLSVIDSSSHILNDVKGSLLPRFKGKGKCDHNQAFHYKERISVSIPFIGISVMNSYPQELLFACAKNTSIDLVRSLDQQKFSFQVSSLQIDNQLHSTPYPVILYFDRDNKANPISQIRSKDDTTTVISADSSNEPVLSLAAAIWNSEDMSLISFEFIHLRVADLHLELEQEVILSFSDFLKTISSGLQSGVSPYRDPTLLSSDFNFVNMPATYPQTHALMKANGDKFCSINGPIFTDNWKSSALLPSVVPIGAPWQQIHLLARKQKKIYVELFDLASFKLTLSTPWMLRNGAILSGESLIHRGLMALADVEGAQIQFKQLVIAHQLASWESINDILIRHYTRQLFHEMYKVFGSAGVIGNPMGFARSVGLGIKDFVSVPARSVMETPAGLITGISQGTTSLLSNTVYAISDAATQFSRAAHKGIVAFTFDDQAVEDMEKQQKGVSLSKGVINEFLEGLTGLLQSPIKGAERHGLPGVFSGIALGVTGLVARPAASILEVTGKTAQSIRKRSKLHHQRLRARLPRPLSTVFPLRPYSWEEAVGTSVLAEADGGLKLKDEILVICKALREGGKFVIVTERLVLIISCSSLVDLGKPGFQGIPADPEWVIEAEIGMDSVIHADTDEEVVHIVGSSSDTLLRQKQHQQKRGGGMKGNRWNNSPTPLPLFQTTLEFTCKEAAENFLQILLSTIEKGKERGWGCVHLLHQSNL</sequence>
<dbReference type="InterPro" id="IPR056748">
    <property type="entry name" value="VPS13-like_C"/>
</dbReference>
<evidence type="ECO:0000313" key="3">
    <source>
        <dbReference type="Proteomes" id="UP001187471"/>
    </source>
</evidence>
<feature type="domain" description="Intermembrane lipid transfer protein VPS13-like C-terminal" evidence="1">
    <location>
        <begin position="638"/>
        <end position="706"/>
    </location>
</feature>
<dbReference type="AlphaFoldDB" id="A0AA88QIM5"/>
<reference evidence="2" key="1">
    <citation type="submission" date="2022-12" db="EMBL/GenBank/DDBJ databases">
        <title>Draft genome assemblies for two species of Escallonia (Escalloniales).</title>
        <authorList>
            <person name="Chanderbali A."/>
            <person name="Dervinis C."/>
            <person name="Anghel I."/>
            <person name="Soltis D."/>
            <person name="Soltis P."/>
            <person name="Zapata F."/>
        </authorList>
    </citation>
    <scope>NUCLEOTIDE SEQUENCE</scope>
    <source>
        <strain evidence="2">UCBG92.1500</strain>
        <tissue evidence="2">Leaf</tissue>
    </source>
</reference>
<dbReference type="Pfam" id="PF25037">
    <property type="entry name" value="VPS13_C"/>
    <property type="match status" value="1"/>
</dbReference>
<organism evidence="2 3">
    <name type="scientific">Escallonia rubra</name>
    <dbReference type="NCBI Taxonomy" id="112253"/>
    <lineage>
        <taxon>Eukaryota</taxon>
        <taxon>Viridiplantae</taxon>
        <taxon>Streptophyta</taxon>
        <taxon>Embryophyta</taxon>
        <taxon>Tracheophyta</taxon>
        <taxon>Spermatophyta</taxon>
        <taxon>Magnoliopsida</taxon>
        <taxon>eudicotyledons</taxon>
        <taxon>Gunneridae</taxon>
        <taxon>Pentapetalae</taxon>
        <taxon>asterids</taxon>
        <taxon>campanulids</taxon>
        <taxon>Escalloniales</taxon>
        <taxon>Escalloniaceae</taxon>
        <taxon>Escallonia</taxon>
    </lineage>
</organism>
<name>A0AA88QIM5_9ASTE</name>
<evidence type="ECO:0000313" key="2">
    <source>
        <dbReference type="EMBL" id="KAK2965724.1"/>
    </source>
</evidence>
<dbReference type="PANTHER" id="PTHR16166">
    <property type="entry name" value="VACUOLAR PROTEIN SORTING-ASSOCIATED PROTEIN VPS13"/>
    <property type="match status" value="1"/>
</dbReference>
<dbReference type="Proteomes" id="UP001187471">
    <property type="component" value="Unassembled WGS sequence"/>
</dbReference>
<keyword evidence="3" id="KW-1185">Reference proteome</keyword>